<evidence type="ECO:0000313" key="4">
    <source>
        <dbReference type="Proteomes" id="UP000316759"/>
    </source>
</evidence>
<name>A0A504YZ77_FASGI</name>
<dbReference type="EMBL" id="SUNJ01005652">
    <property type="protein sequence ID" value="TPP63457.1"/>
    <property type="molecule type" value="Genomic_DNA"/>
</dbReference>
<proteinExistence type="predicted"/>
<dbReference type="InterPro" id="IPR000467">
    <property type="entry name" value="G_patch_dom"/>
</dbReference>
<dbReference type="GO" id="GO:0003676">
    <property type="term" value="F:nucleic acid binding"/>
    <property type="evidence" value="ECO:0007669"/>
    <property type="project" value="InterPro"/>
</dbReference>
<comment type="caution">
    <text evidence="3">The sequence shown here is derived from an EMBL/GenBank/DDBJ whole genome shotgun (WGS) entry which is preliminary data.</text>
</comment>
<dbReference type="STRING" id="46835.A0A504YZ77"/>
<protein>
    <recommendedName>
        <fullName evidence="2">G-patch domain-containing protein</fullName>
    </recommendedName>
</protein>
<dbReference type="OrthoDB" id="515366at2759"/>
<organism evidence="3 4">
    <name type="scientific">Fasciola gigantica</name>
    <name type="common">Giant liver fluke</name>
    <dbReference type="NCBI Taxonomy" id="46835"/>
    <lineage>
        <taxon>Eukaryota</taxon>
        <taxon>Metazoa</taxon>
        <taxon>Spiralia</taxon>
        <taxon>Lophotrochozoa</taxon>
        <taxon>Platyhelminthes</taxon>
        <taxon>Trematoda</taxon>
        <taxon>Digenea</taxon>
        <taxon>Plagiorchiida</taxon>
        <taxon>Echinostomata</taxon>
        <taxon>Echinostomatoidea</taxon>
        <taxon>Fasciolidae</taxon>
        <taxon>Fasciola</taxon>
    </lineage>
</organism>
<sequence length="300" mass="33549">MNSESDPKVHTMLMQRMSLRKKSSVCWSAVSAKTGRFTANGLRDIEDTTILNRHFVSGGRLDECKTLNPDAFQESPSRLTNTSGLSGQEARQFYESITSLHSQEESELRAPTLGCDTCDTCGSILPKNRDQLGQHLSSLSHQVAELTAKPRRPAALVIPPSNRGYRILRRIGWRDPALDTTEGSDKSPITLGDSDNEPDQFTTHPSGGLGPKGQGRRNPVATTLKRWPDKRYSSRVTHFAANDSRAVHHLRPSPSVRGVHLDRLLPERRMQRDRTTERRIREQLSLTDEHFMALYGAALS</sequence>
<feature type="region of interest" description="Disordered" evidence="1">
    <location>
        <begin position="177"/>
        <end position="219"/>
    </location>
</feature>
<gene>
    <name evidence="3" type="ORF">FGIG_02341</name>
</gene>
<keyword evidence="4" id="KW-1185">Reference proteome</keyword>
<dbReference type="Proteomes" id="UP000316759">
    <property type="component" value="Unassembled WGS sequence"/>
</dbReference>
<dbReference type="PANTHER" id="PTHR20923">
    <property type="entry name" value="BAT4 PROTEIN-RELATED"/>
    <property type="match status" value="1"/>
</dbReference>
<dbReference type="InterPro" id="IPR039146">
    <property type="entry name" value="GPANK1"/>
</dbReference>
<reference evidence="3 4" key="1">
    <citation type="submission" date="2019-04" db="EMBL/GenBank/DDBJ databases">
        <title>Annotation for the trematode Fasciola gigantica.</title>
        <authorList>
            <person name="Choi Y.-J."/>
        </authorList>
    </citation>
    <scope>NUCLEOTIDE SEQUENCE [LARGE SCALE GENOMIC DNA]</scope>
    <source>
        <strain evidence="3">Uganda_cow_1</strain>
    </source>
</reference>
<dbReference type="SMART" id="SM00443">
    <property type="entry name" value="G_patch"/>
    <property type="match status" value="1"/>
</dbReference>
<evidence type="ECO:0000256" key="1">
    <source>
        <dbReference type="SAM" id="MobiDB-lite"/>
    </source>
</evidence>
<evidence type="ECO:0000259" key="2">
    <source>
        <dbReference type="SMART" id="SM00443"/>
    </source>
</evidence>
<evidence type="ECO:0000313" key="3">
    <source>
        <dbReference type="EMBL" id="TPP63457.1"/>
    </source>
</evidence>
<dbReference type="AlphaFoldDB" id="A0A504YZ77"/>
<feature type="domain" description="G-patch" evidence="2">
    <location>
        <begin position="158"/>
        <end position="237"/>
    </location>
</feature>
<accession>A0A504YZ77</accession>
<dbReference type="PANTHER" id="PTHR20923:SF1">
    <property type="entry name" value="G PATCH DOMAIN AND ANKYRIN REPEAT-CONTAINING PROTEIN 1"/>
    <property type="match status" value="1"/>
</dbReference>